<dbReference type="InterPro" id="IPR024602">
    <property type="entry name" value="COG_su2_N"/>
</dbReference>
<keyword evidence="7" id="KW-0472">Membrane</keyword>
<feature type="domain" description="Conserved oligomeric Golgi complex subunit 2 N-terminal" evidence="10">
    <location>
        <begin position="29"/>
        <end position="102"/>
    </location>
</feature>
<dbReference type="AlphaFoldDB" id="A0A835YFN6"/>
<evidence type="ECO:0000256" key="5">
    <source>
        <dbReference type="ARBA" id="ARBA00022927"/>
    </source>
</evidence>
<dbReference type="GO" id="GO:0007030">
    <property type="term" value="P:Golgi organization"/>
    <property type="evidence" value="ECO:0007669"/>
    <property type="project" value="InterPro"/>
</dbReference>
<dbReference type="Proteomes" id="UP000612055">
    <property type="component" value="Unassembled WGS sequence"/>
</dbReference>
<reference evidence="12" key="1">
    <citation type="journal article" date="2020" name="bioRxiv">
        <title>Comparative genomics of Chlamydomonas.</title>
        <authorList>
            <person name="Craig R.J."/>
            <person name="Hasan A.R."/>
            <person name="Ness R.W."/>
            <person name="Keightley P.D."/>
        </authorList>
    </citation>
    <scope>NUCLEOTIDE SEQUENCE</scope>
    <source>
        <strain evidence="12">CCAP 11/70</strain>
    </source>
</reference>
<evidence type="ECO:0000259" key="10">
    <source>
        <dbReference type="Pfam" id="PF06148"/>
    </source>
</evidence>
<sequence>MTSNSGTDNGVGAAADSATLLGRAACPVWLNPERFLEDSFNADACVADLRRYVPLATLQNELSGYLGTLKTKLVEVINEDYADYVGLSGRLANVEGAVVRMRKPLLDLRDKLHAVQDAVRTELNSLNQGLRKRKEVATQRALLELILEVSHVAAKVDKLLEEVAAADQGGDGGAGAGAGDLVSQCRLLERVAAEVSRLTFLANKGKELAFVRSLEPRIASHRAALRGRLSAALSAALGALPGSQGGGPLKRGPTNTAAALHALHAAADLGEAEAAEAAVRSVVVAPLVDKLISDHKALGHSASAPGGGGLAALLSNILAGVRAELGPLLDASLAPGSALRSLDLLSGAVLDEVQGAIAAALPGVFSPGVPPAFHANYLATMAWLRQLEAMAATRGAVERLRGSPGHTALMRRWNVSVYFSLLYQEIAGELEDALSSDRLEPASATASAGGDALSAAAPAQLAPSLVLLRCLRRAASPDVVLPPLTDRFLRLALQLTQRYAAWVAAAAAARRDAAAHPPQPPQPPQQAAGGDGAGAAPPAPGPSGPAAWAGTIPAEELAAVVHDAEAVYAAIVGPYTSSFLELLPPQPTPAPGEGDGNGAAADGAAGGVSSVVISALAEAAGAVRAAGRSLAAALTDEVVERCVTVVRQLKGITATYRMTAKGPPTRASHYVSGVLTPLRQLLDGAKVKKLAPALQQELLVLPVADGLCSRYAALADELLQSVRKTESSLKRLKKAKGGAGEEDAATAVSDSDKITLQLHLDVEELGAQLARLLAPRPGAAEGDAASLASFQRLREVVAPPAGLLAGVPGSGAAAGSGGASAGGAPAGGAGLGLAAGLGAGALHAGSAHAPPAPHYPAATVDAHSVGTGLQPAADTSASSSFGGVPPAASGGSFGGAPAPLSGGSFGGAPAPYNGGSLGGVAPTSLGGSLGGGASDGGGATPPLVGAGLGGSGGGAGGEGDDSELL</sequence>
<evidence type="ECO:0000256" key="3">
    <source>
        <dbReference type="ARBA" id="ARBA00020977"/>
    </source>
</evidence>
<evidence type="ECO:0000256" key="2">
    <source>
        <dbReference type="ARBA" id="ARBA00007603"/>
    </source>
</evidence>
<comment type="similarity">
    <text evidence="2">Belongs to the COG2 family.</text>
</comment>
<evidence type="ECO:0000259" key="11">
    <source>
        <dbReference type="Pfam" id="PF12022"/>
    </source>
</evidence>
<feature type="region of interest" description="Disordered" evidence="9">
    <location>
        <begin position="512"/>
        <end position="548"/>
    </location>
</feature>
<evidence type="ECO:0000256" key="1">
    <source>
        <dbReference type="ARBA" id="ARBA00004395"/>
    </source>
</evidence>
<gene>
    <name evidence="12" type="ORF">HYH03_000443</name>
</gene>
<name>A0A835YFN6_9CHLO</name>
<dbReference type="Pfam" id="PF06148">
    <property type="entry name" value="COG2_N"/>
    <property type="match status" value="1"/>
</dbReference>
<comment type="subcellular location">
    <subcellularLocation>
        <location evidence="1">Golgi apparatus membrane</location>
        <topology evidence="1">Peripheral membrane protein</topology>
    </subcellularLocation>
</comment>
<keyword evidence="5" id="KW-0653">Protein transport</keyword>
<feature type="compositionally biased region" description="Gly residues" evidence="9">
    <location>
        <begin position="927"/>
        <end position="939"/>
    </location>
</feature>
<feature type="region of interest" description="Disordered" evidence="9">
    <location>
        <begin position="923"/>
        <end position="965"/>
    </location>
</feature>
<dbReference type="GO" id="GO:0017119">
    <property type="term" value="C:Golgi transport complex"/>
    <property type="evidence" value="ECO:0007669"/>
    <property type="project" value="TreeGrafter"/>
</dbReference>
<proteinExistence type="inferred from homology"/>
<comment type="caution">
    <text evidence="12">The sequence shown here is derived from an EMBL/GenBank/DDBJ whole genome shotgun (WGS) entry which is preliminary data.</text>
</comment>
<dbReference type="OrthoDB" id="332281at2759"/>
<dbReference type="InterPro" id="IPR009316">
    <property type="entry name" value="COG2"/>
</dbReference>
<keyword evidence="6" id="KW-0333">Golgi apparatus</keyword>
<feature type="region of interest" description="Disordered" evidence="9">
    <location>
        <begin position="867"/>
        <end position="891"/>
    </location>
</feature>
<evidence type="ECO:0000256" key="4">
    <source>
        <dbReference type="ARBA" id="ARBA00022448"/>
    </source>
</evidence>
<feature type="compositionally biased region" description="Gly residues" evidence="9">
    <location>
        <begin position="946"/>
        <end position="957"/>
    </location>
</feature>
<evidence type="ECO:0000256" key="9">
    <source>
        <dbReference type="SAM" id="MobiDB-lite"/>
    </source>
</evidence>
<dbReference type="InterPro" id="IPR024603">
    <property type="entry name" value="COG_complex_COG2_C"/>
</dbReference>
<dbReference type="GO" id="GO:0006891">
    <property type="term" value="P:intra-Golgi vesicle-mediated transport"/>
    <property type="evidence" value="ECO:0007669"/>
    <property type="project" value="TreeGrafter"/>
</dbReference>
<dbReference type="Pfam" id="PF12022">
    <property type="entry name" value="COG2_C"/>
    <property type="match status" value="1"/>
</dbReference>
<feature type="domain" description="COG complex component COG2 C-terminal" evidence="11">
    <location>
        <begin position="411"/>
        <end position="762"/>
    </location>
</feature>
<evidence type="ECO:0000256" key="8">
    <source>
        <dbReference type="ARBA" id="ARBA00031344"/>
    </source>
</evidence>
<evidence type="ECO:0000256" key="6">
    <source>
        <dbReference type="ARBA" id="ARBA00023034"/>
    </source>
</evidence>
<dbReference type="GO" id="GO:0000139">
    <property type="term" value="C:Golgi membrane"/>
    <property type="evidence" value="ECO:0007669"/>
    <property type="project" value="UniProtKB-SubCell"/>
</dbReference>
<protein>
    <recommendedName>
        <fullName evidence="3">Conserved oligomeric Golgi complex subunit 2</fullName>
    </recommendedName>
    <alternativeName>
        <fullName evidence="8">Component of oligomeric Golgi complex 2</fullName>
    </alternativeName>
</protein>
<organism evidence="12 13">
    <name type="scientific">Edaphochlamys debaryana</name>
    <dbReference type="NCBI Taxonomy" id="47281"/>
    <lineage>
        <taxon>Eukaryota</taxon>
        <taxon>Viridiplantae</taxon>
        <taxon>Chlorophyta</taxon>
        <taxon>core chlorophytes</taxon>
        <taxon>Chlorophyceae</taxon>
        <taxon>CS clade</taxon>
        <taxon>Chlamydomonadales</taxon>
        <taxon>Chlamydomonadales incertae sedis</taxon>
        <taxon>Edaphochlamys</taxon>
    </lineage>
</organism>
<dbReference type="PANTHER" id="PTHR12961:SF0">
    <property type="entry name" value="CONSERVED OLIGOMERIC GOLGI COMPLEX SUBUNIT 2"/>
    <property type="match status" value="1"/>
</dbReference>
<dbReference type="PANTHER" id="PTHR12961">
    <property type="entry name" value="CONSERVED OLIGOMERIC GOLGI COMPLEX COMPONENT 2"/>
    <property type="match status" value="1"/>
</dbReference>
<evidence type="ECO:0000313" key="12">
    <source>
        <dbReference type="EMBL" id="KAG2501945.1"/>
    </source>
</evidence>
<accession>A0A835YFN6</accession>
<evidence type="ECO:0000256" key="7">
    <source>
        <dbReference type="ARBA" id="ARBA00023136"/>
    </source>
</evidence>
<keyword evidence="13" id="KW-1185">Reference proteome</keyword>
<feature type="compositionally biased region" description="Low complexity" evidence="9">
    <location>
        <begin position="876"/>
        <end position="891"/>
    </location>
</feature>
<dbReference type="GO" id="GO:0015031">
    <property type="term" value="P:protein transport"/>
    <property type="evidence" value="ECO:0007669"/>
    <property type="project" value="UniProtKB-KW"/>
</dbReference>
<keyword evidence="4" id="KW-0813">Transport</keyword>
<evidence type="ECO:0000313" key="13">
    <source>
        <dbReference type="Proteomes" id="UP000612055"/>
    </source>
</evidence>
<dbReference type="EMBL" id="JAEHOE010000001">
    <property type="protein sequence ID" value="KAG2501945.1"/>
    <property type="molecule type" value="Genomic_DNA"/>
</dbReference>